<dbReference type="InterPro" id="IPR011992">
    <property type="entry name" value="EF-hand-dom_pair"/>
</dbReference>
<dbReference type="Pfam" id="PF19055">
    <property type="entry name" value="ABC2_membrane_7"/>
    <property type="match status" value="2"/>
</dbReference>
<keyword evidence="5" id="KW-0547">Nucleotide-binding</keyword>
<evidence type="ECO:0000313" key="14">
    <source>
        <dbReference type="EMBL" id="KFM24494.1"/>
    </source>
</evidence>
<feature type="region of interest" description="Disordered" evidence="9">
    <location>
        <begin position="839"/>
        <end position="871"/>
    </location>
</feature>
<keyword evidence="11" id="KW-0732">Signal</keyword>
<comment type="subcellular location">
    <subcellularLocation>
        <location evidence="1">Membrane</location>
        <topology evidence="1">Multi-pass membrane protein</topology>
    </subcellularLocation>
</comment>
<evidence type="ECO:0000256" key="7">
    <source>
        <dbReference type="ARBA" id="ARBA00022989"/>
    </source>
</evidence>
<keyword evidence="4 10" id="KW-0812">Transmembrane</keyword>
<dbReference type="FunFam" id="3.40.50.300:FF:000367">
    <property type="entry name" value="ABC transporter G family member 24"/>
    <property type="match status" value="1"/>
</dbReference>
<gene>
    <name evidence="14" type="ORF">F751_3212</name>
</gene>
<evidence type="ECO:0000256" key="8">
    <source>
        <dbReference type="ARBA" id="ARBA00023136"/>
    </source>
</evidence>
<dbReference type="InterPro" id="IPR003593">
    <property type="entry name" value="AAA+_ATPase"/>
</dbReference>
<dbReference type="Gene3D" id="1.10.238.10">
    <property type="entry name" value="EF-hand"/>
    <property type="match status" value="1"/>
</dbReference>
<keyword evidence="3" id="KW-0813">Transport</keyword>
<comment type="similarity">
    <text evidence="2">Belongs to the ABC transporter superfamily. ABCG family. Eye pigment precursor importer (TC 3.A.1.204) subfamily.</text>
</comment>
<evidence type="ECO:0000256" key="5">
    <source>
        <dbReference type="ARBA" id="ARBA00022741"/>
    </source>
</evidence>
<feature type="transmembrane region" description="Helical" evidence="10">
    <location>
        <begin position="1059"/>
        <end position="1081"/>
    </location>
</feature>
<evidence type="ECO:0000256" key="1">
    <source>
        <dbReference type="ARBA" id="ARBA00004141"/>
    </source>
</evidence>
<dbReference type="InterPro" id="IPR003439">
    <property type="entry name" value="ABC_transporter-like_ATP-bd"/>
</dbReference>
<name>A0A087SFJ0_AUXPR</name>
<dbReference type="RefSeq" id="XP_011397382.1">
    <property type="nucleotide sequence ID" value="XM_011399080.1"/>
</dbReference>
<accession>A0A087SFJ0</accession>
<feature type="domain" description="EF-hand" evidence="12">
    <location>
        <begin position="692"/>
        <end position="727"/>
    </location>
</feature>
<feature type="chain" id="PRO_5001828822" evidence="11">
    <location>
        <begin position="27"/>
        <end position="1227"/>
    </location>
</feature>
<dbReference type="GO" id="GO:0016020">
    <property type="term" value="C:membrane"/>
    <property type="evidence" value="ECO:0007669"/>
    <property type="project" value="UniProtKB-SubCell"/>
</dbReference>
<dbReference type="GO" id="GO:0005509">
    <property type="term" value="F:calcium ion binding"/>
    <property type="evidence" value="ECO:0007669"/>
    <property type="project" value="InterPro"/>
</dbReference>
<evidence type="ECO:0000256" key="11">
    <source>
        <dbReference type="SAM" id="SignalP"/>
    </source>
</evidence>
<feature type="transmembrane region" description="Helical" evidence="10">
    <location>
        <begin position="957"/>
        <end position="977"/>
    </location>
</feature>
<reference evidence="14 15" key="1">
    <citation type="journal article" date="2014" name="BMC Genomics">
        <title>Oil accumulation mechanisms of the oleaginous microalga Chlorella protothecoides revealed through its genome, transcriptomes, and proteomes.</title>
        <authorList>
            <person name="Gao C."/>
            <person name="Wang Y."/>
            <person name="Shen Y."/>
            <person name="Yan D."/>
            <person name="He X."/>
            <person name="Dai J."/>
            <person name="Wu Q."/>
        </authorList>
    </citation>
    <scope>NUCLEOTIDE SEQUENCE [LARGE SCALE GENOMIC DNA]</scope>
    <source>
        <strain evidence="14 15">0710</strain>
    </source>
</reference>
<dbReference type="InterPro" id="IPR027417">
    <property type="entry name" value="P-loop_NTPase"/>
</dbReference>
<dbReference type="EMBL" id="KL662107">
    <property type="protein sequence ID" value="KFM24494.1"/>
    <property type="molecule type" value="Genomic_DNA"/>
</dbReference>
<dbReference type="InterPro" id="IPR002048">
    <property type="entry name" value="EF_hand_dom"/>
</dbReference>
<dbReference type="PROSITE" id="PS50222">
    <property type="entry name" value="EF_HAND_2"/>
    <property type="match status" value="1"/>
</dbReference>
<dbReference type="OrthoDB" id="1720926at2759"/>
<protein>
    <submittedName>
        <fullName evidence="14">Putative white-brown complex-like protein 30</fullName>
    </submittedName>
</protein>
<dbReference type="PROSITE" id="PS50893">
    <property type="entry name" value="ABC_TRANSPORTER_2"/>
    <property type="match status" value="1"/>
</dbReference>
<organism evidence="14 15">
    <name type="scientific">Auxenochlorella protothecoides</name>
    <name type="common">Green microalga</name>
    <name type="synonym">Chlorella protothecoides</name>
    <dbReference type="NCBI Taxonomy" id="3075"/>
    <lineage>
        <taxon>Eukaryota</taxon>
        <taxon>Viridiplantae</taxon>
        <taxon>Chlorophyta</taxon>
        <taxon>core chlorophytes</taxon>
        <taxon>Trebouxiophyceae</taxon>
        <taxon>Chlorellales</taxon>
        <taxon>Chlorellaceae</taxon>
        <taxon>Auxenochlorella</taxon>
    </lineage>
</organism>
<keyword evidence="6" id="KW-0067">ATP-binding</keyword>
<dbReference type="SMART" id="SM00382">
    <property type="entry name" value="AAA"/>
    <property type="match status" value="1"/>
</dbReference>
<dbReference type="GO" id="GO:0005524">
    <property type="term" value="F:ATP binding"/>
    <property type="evidence" value="ECO:0007669"/>
    <property type="project" value="UniProtKB-KW"/>
</dbReference>
<evidence type="ECO:0000256" key="10">
    <source>
        <dbReference type="SAM" id="Phobius"/>
    </source>
</evidence>
<evidence type="ECO:0000313" key="15">
    <source>
        <dbReference type="Proteomes" id="UP000028924"/>
    </source>
</evidence>
<dbReference type="GO" id="GO:0016887">
    <property type="term" value="F:ATP hydrolysis activity"/>
    <property type="evidence" value="ECO:0007669"/>
    <property type="project" value="InterPro"/>
</dbReference>
<dbReference type="Gene3D" id="3.40.50.300">
    <property type="entry name" value="P-loop containing nucleotide triphosphate hydrolases"/>
    <property type="match status" value="1"/>
</dbReference>
<dbReference type="SUPFAM" id="SSF47473">
    <property type="entry name" value="EF-hand"/>
    <property type="match status" value="1"/>
</dbReference>
<dbReference type="KEGG" id="apro:F751_3212"/>
<feature type="domain" description="ABC transporter" evidence="13">
    <location>
        <begin position="385"/>
        <end position="625"/>
    </location>
</feature>
<evidence type="ECO:0000259" key="13">
    <source>
        <dbReference type="PROSITE" id="PS50893"/>
    </source>
</evidence>
<evidence type="ECO:0000256" key="6">
    <source>
        <dbReference type="ARBA" id="ARBA00022840"/>
    </source>
</evidence>
<dbReference type="SUPFAM" id="SSF52540">
    <property type="entry name" value="P-loop containing nucleoside triphosphate hydrolases"/>
    <property type="match status" value="1"/>
</dbReference>
<feature type="transmembrane region" description="Helical" evidence="10">
    <location>
        <begin position="927"/>
        <end position="945"/>
    </location>
</feature>
<evidence type="ECO:0000259" key="12">
    <source>
        <dbReference type="PROSITE" id="PS50222"/>
    </source>
</evidence>
<dbReference type="AlphaFoldDB" id="A0A087SFJ0"/>
<proteinExistence type="inferred from homology"/>
<dbReference type="PANTHER" id="PTHR48041:SF91">
    <property type="entry name" value="ABC TRANSPORTER G FAMILY MEMBER 28"/>
    <property type="match status" value="1"/>
</dbReference>
<evidence type="ECO:0000256" key="9">
    <source>
        <dbReference type="SAM" id="MobiDB-lite"/>
    </source>
</evidence>
<dbReference type="PANTHER" id="PTHR48041">
    <property type="entry name" value="ABC TRANSPORTER G FAMILY MEMBER 28"/>
    <property type="match status" value="1"/>
</dbReference>
<feature type="transmembrane region" description="Helical" evidence="10">
    <location>
        <begin position="317"/>
        <end position="340"/>
    </location>
</feature>
<evidence type="ECO:0000256" key="4">
    <source>
        <dbReference type="ARBA" id="ARBA00022692"/>
    </source>
</evidence>
<dbReference type="GeneID" id="23614603"/>
<keyword evidence="8 10" id="KW-0472">Membrane</keyword>
<dbReference type="eggNOG" id="KOG0061">
    <property type="taxonomic scope" value="Eukaryota"/>
</dbReference>
<dbReference type="InterPro" id="IPR050352">
    <property type="entry name" value="ABCG_transporters"/>
</dbReference>
<sequence>MRSSARTLTATVWLLLSVTLQVRSSAAEAGAPRSSVMQTDNWALYKLSTDCFTLTSPGFRSLSQANAQLANCSAPRPGATAAPGMFPGHLTRVPWAGLIAEWDHPYSLPRSLPPSTSLFRAAGCLCGQDVQQSCGDGLVCSQPTSVALASDAEAGSVPFLCIPCVFGQYCPEGTALPAFRDPGFQTAMKGLECRSGFYCPSPLAQLPCPQGAFCGPGSVAPTTCAMDELLRTSPNMELPQRPTTVYSSVYVDGDTLGGNYCPANSSTPSTQCAGGTYCPSPGLALPCPKGSFCKPGSKDPSPCPFLTSCPPGSSKAALSWTGFILLAGILLGLLAAYCTAEALMRMAQRRQLHTQEARDRLWKLLNPLGEGSFRAFNSIRPRLHIEFRNLGLELHDGRTILSGVTGRFEHSKVSAVMGPSGAGKTTFLSVLMGQSSSHGKTMGSLRINGRSVGIPDLQSVVGFVPQEDLVHEDLTVRENLVYSARLRLSTSKPRQEQMDIVDDVLDVLQLRHVQHQIVGSVERRGIRRAVVRKRVSIGLELAAKPSILFMDEPTSGLDATAAADILQRMAGLGMNVIAVLHQPRFSIFALFDDIMLLGKGGRLVYLGPSWLAMPYFESLDFELPLHENPADFVMDVISGSVPQRGCDAFHPERLVGLWQTYGLSWVRTQSKLMPLDPTYGSRPPEQLRIDPEQFALLSEQFDAADADGDDALRAGDLQVLLRALGLEPSTLDIQMIMAELAIPRTGLVSKEAFMQYGEEEGGGDPLVHSRSSTATHDAPVAIRFDRPGAGYGEGVEEQGLRAAWEAVVRGRGEDDKGASGSVTPDLKLSCCEELGGANGGASGRATPDAVRSHTPSASGTDARGGSAGSLATLDEARGRRAPCGGLMRCWRRPGRSVLRVTPGWGRQYAFLLVRAGIKLSRAWGTKFLDLLLLVFAGIVTGAMHGTGWTNWDFKGHIALIMLTLGIIAASGALAVFGKERLVHWRERESGVRVFSYFMANSTTNMVDVFIQPLVFLSVYYSMTIPSISFGLLYVIGVLVVFWCASLGCLMSIIMGNNSALVASVAILMVIGGFINGVNPVYRSLSPLLKGITVLSYNRWAADAAAIWDFREQPPWQWPLTRSIMFASGQCGLDSIEEPTAGSGLVPEALLNMSLDINVYCAGEARKGLLILGAQGLILRMLAFFALLWCPRGISFDPLIRWVSRGVTRVTKPLRRHTKTTSTHPVQL</sequence>
<dbReference type="Proteomes" id="UP000028924">
    <property type="component" value="Unassembled WGS sequence"/>
</dbReference>
<feature type="signal peptide" evidence="11">
    <location>
        <begin position="1"/>
        <end position="26"/>
    </location>
</feature>
<keyword evidence="7 10" id="KW-1133">Transmembrane helix</keyword>
<evidence type="ECO:0000256" key="2">
    <source>
        <dbReference type="ARBA" id="ARBA00005814"/>
    </source>
</evidence>
<evidence type="ECO:0000256" key="3">
    <source>
        <dbReference type="ARBA" id="ARBA00022448"/>
    </source>
</evidence>
<dbReference type="GO" id="GO:0140359">
    <property type="term" value="F:ABC-type transporter activity"/>
    <property type="evidence" value="ECO:0007669"/>
    <property type="project" value="InterPro"/>
</dbReference>
<keyword evidence="15" id="KW-1185">Reference proteome</keyword>
<dbReference type="InterPro" id="IPR043926">
    <property type="entry name" value="ABCG_dom"/>
</dbReference>
<feature type="transmembrane region" description="Helical" evidence="10">
    <location>
        <begin position="1031"/>
        <end position="1053"/>
    </location>
</feature>
<dbReference type="Pfam" id="PF00005">
    <property type="entry name" value="ABC_tran"/>
    <property type="match status" value="1"/>
</dbReference>